<evidence type="ECO:0000256" key="7">
    <source>
        <dbReference type="ARBA" id="ARBA00022723"/>
    </source>
</evidence>
<dbReference type="FunFam" id="3.80.30.20:FF:000001">
    <property type="entry name" value="tRNA-2-methylthio-N(6)-dimethylallyladenosine synthase 2"/>
    <property type="match status" value="1"/>
</dbReference>
<comment type="similarity">
    <text evidence="14">Belongs to the methylthiotransferase family. MiaB subfamily.</text>
</comment>
<feature type="binding site" evidence="14">
    <location>
        <position position="13"/>
    </location>
    <ligand>
        <name>[4Fe-4S] cluster</name>
        <dbReference type="ChEBI" id="CHEBI:49883"/>
        <label>1</label>
    </ligand>
</feature>
<protein>
    <recommendedName>
        <fullName evidence="10 14">tRNA-2-methylthio-N(6)-dimethylallyladenosine synthase</fullName>
        <ecNumber evidence="10 14">2.8.4.3</ecNumber>
    </recommendedName>
    <alternativeName>
        <fullName evidence="14">(Dimethylallyl)adenosine tRNA methylthiotransferase MiaB</fullName>
    </alternativeName>
    <alternativeName>
        <fullName evidence="14">tRNA-i(6)A37 methylthiotransferase</fullName>
    </alternativeName>
</protein>
<evidence type="ECO:0000313" key="18">
    <source>
        <dbReference type="EMBL" id="GBO93408.1"/>
    </source>
</evidence>
<evidence type="ECO:0000256" key="11">
    <source>
        <dbReference type="ARBA" id="ARBA00050926"/>
    </source>
</evidence>
<dbReference type="GO" id="GO:0035597">
    <property type="term" value="F:tRNA-2-methylthio-N(6)-dimethylallyladenosine(37) synthase activity"/>
    <property type="evidence" value="ECO:0007669"/>
    <property type="project" value="UniProtKB-EC"/>
</dbReference>
<dbReference type="SFLD" id="SFLDF00273">
    <property type="entry name" value="(dimethylallyl)adenosine_tRNA"/>
    <property type="match status" value="1"/>
</dbReference>
<keyword evidence="6 14" id="KW-0819">tRNA processing</keyword>
<dbReference type="Proteomes" id="UP000266091">
    <property type="component" value="Unassembled WGS sequence"/>
</dbReference>
<keyword evidence="9 14" id="KW-0411">Iron-sulfur</keyword>
<keyword evidence="19" id="KW-1185">Reference proteome</keyword>
<comment type="cofactor">
    <cofactor evidence="14">
        <name>[4Fe-4S] cluster</name>
        <dbReference type="ChEBI" id="CHEBI:49883"/>
    </cofactor>
    <text evidence="14">Binds 2 [4Fe-4S] clusters. One cluster is coordinated with 3 cysteines and an exchangeable S-adenosyl-L-methionine.</text>
</comment>
<dbReference type="InterPro" id="IPR058240">
    <property type="entry name" value="rSAM_sf"/>
</dbReference>
<dbReference type="InterPro" id="IPR020612">
    <property type="entry name" value="Methylthiotransferase_CS"/>
</dbReference>
<comment type="subunit">
    <text evidence="14">Monomer.</text>
</comment>
<dbReference type="InterPro" id="IPR013848">
    <property type="entry name" value="Methylthiotransferase_N"/>
</dbReference>
<name>A0A388SAT7_9BURK</name>
<dbReference type="SFLD" id="SFLDG01082">
    <property type="entry name" value="B12-binding_domain_containing"/>
    <property type="match status" value="1"/>
</dbReference>
<dbReference type="SMART" id="SM00729">
    <property type="entry name" value="Elp3"/>
    <property type="match status" value="1"/>
</dbReference>
<evidence type="ECO:0000256" key="8">
    <source>
        <dbReference type="ARBA" id="ARBA00023004"/>
    </source>
</evidence>
<comment type="function">
    <text evidence="1 14">Catalyzes the methylthiolation of N6-(dimethylallyl)adenosine (i(6)A), leading to the formation of 2-methylthio-N6-(dimethylallyl)adenosine (ms(2)i(6)A) at position 37 in tRNAs that read codons beginning with uridine.</text>
</comment>
<dbReference type="InterPro" id="IPR023404">
    <property type="entry name" value="rSAM_horseshoe"/>
</dbReference>
<dbReference type="PANTHER" id="PTHR43020">
    <property type="entry name" value="CDK5 REGULATORY SUBUNIT-ASSOCIATED PROTEIN 1"/>
    <property type="match status" value="1"/>
</dbReference>
<evidence type="ECO:0000256" key="6">
    <source>
        <dbReference type="ARBA" id="ARBA00022694"/>
    </source>
</evidence>
<gene>
    <name evidence="14 18" type="primary">miaB</name>
    <name evidence="18" type="ORF">MESMUL_07620</name>
</gene>
<dbReference type="SFLD" id="SFLDG01061">
    <property type="entry name" value="methylthiotransferase"/>
    <property type="match status" value="1"/>
</dbReference>
<dbReference type="PROSITE" id="PS51449">
    <property type="entry name" value="MTTASE_N"/>
    <property type="match status" value="1"/>
</dbReference>
<dbReference type="GO" id="GO:0051539">
    <property type="term" value="F:4 iron, 4 sulfur cluster binding"/>
    <property type="evidence" value="ECO:0007669"/>
    <property type="project" value="UniProtKB-UniRule"/>
</dbReference>
<dbReference type="Gene3D" id="3.80.30.20">
    <property type="entry name" value="tm_1862 like domain"/>
    <property type="match status" value="1"/>
</dbReference>
<feature type="binding site" evidence="14">
    <location>
        <position position="158"/>
    </location>
    <ligand>
        <name>[4Fe-4S] cluster</name>
        <dbReference type="ChEBI" id="CHEBI:49883"/>
        <label>2</label>
        <note>4Fe-4S-S-AdoMet</note>
    </ligand>
</feature>
<feature type="domain" description="Radical SAM core" evidence="17">
    <location>
        <begin position="144"/>
        <end position="376"/>
    </location>
</feature>
<proteinExistence type="inferred from homology"/>
<sequence length="448" mass="49871">MTAKKIFIKSFGCQMNEYDSNRIVDLMTDSSGYIKTNSAEDADLVILNTCSIRDKAQQKVYSELGRIRTLKEQRPGMKIAVGGCVASQEGSKIIERAPYVDVVFGPQTLHRLPDMLDKCKTCHHSQVDVSFPGIEKFDYMPEPHKNGSAAFISIMEGCSKFCTYCVVPYTRGQELSRPVADVLRDVKSLAEQGVCEITLLGQNVNAYEGELPDGDEIDFAMLLELIAAIDGIERIRFMTSHPTNFTPRLINAYRTIPKIVSHVHLPVQSGSDHVLELMKRGYTTEQYLSIIRGLREARPDICITSDFIVGFPGETEEDFEATMKLIDECRFDASFSFVFSPRPGTPAADMPDSTPQEVKLERLQKLQKVNDAQALRISEAMVGSIQRVLVTGASKKGEGMLAARTDNNRVVNFEGPLDLLGKMVQVKITDVRVHTLGGTLINKEKDFN</sequence>
<keyword evidence="3 14" id="KW-0963">Cytoplasm</keyword>
<comment type="subcellular location">
    <subcellularLocation>
        <location evidence="14">Cytoplasm</location>
    </subcellularLocation>
</comment>
<dbReference type="InterPro" id="IPR007197">
    <property type="entry name" value="rSAM"/>
</dbReference>
<evidence type="ECO:0000259" key="15">
    <source>
        <dbReference type="PROSITE" id="PS50926"/>
    </source>
</evidence>
<dbReference type="GO" id="GO:0046872">
    <property type="term" value="F:metal ion binding"/>
    <property type="evidence" value="ECO:0007669"/>
    <property type="project" value="UniProtKB-KW"/>
</dbReference>
<dbReference type="GO" id="GO:0005829">
    <property type="term" value="C:cytosol"/>
    <property type="evidence" value="ECO:0007669"/>
    <property type="project" value="TreeGrafter"/>
</dbReference>
<comment type="catalytic activity">
    <reaction evidence="12">
        <text>2-thio-N(6)-dimethylallyladenosine(37) in tRNA + S-adenosyl-L-methionine = 2-methylsulfanyl-N(6)-dimethylallyladenosine(37) in tRNA + S-adenosyl-L-homocysteine + H(+)</text>
        <dbReference type="Rhea" id="RHEA:37063"/>
        <dbReference type="Rhea" id="RHEA-COMP:10376"/>
        <dbReference type="Rhea" id="RHEA-COMP:10377"/>
        <dbReference type="ChEBI" id="CHEBI:15378"/>
        <dbReference type="ChEBI" id="CHEBI:57856"/>
        <dbReference type="ChEBI" id="CHEBI:59789"/>
        <dbReference type="ChEBI" id="CHEBI:74416"/>
        <dbReference type="ChEBI" id="CHEBI:74417"/>
    </reaction>
    <physiologicalReaction direction="left-to-right" evidence="12">
        <dbReference type="Rhea" id="RHEA:37064"/>
    </physiologicalReaction>
</comment>
<keyword evidence="4 14" id="KW-0808">Transferase</keyword>
<evidence type="ECO:0000256" key="3">
    <source>
        <dbReference type="ARBA" id="ARBA00022490"/>
    </source>
</evidence>
<evidence type="ECO:0000256" key="13">
    <source>
        <dbReference type="ARBA" id="ARBA00052587"/>
    </source>
</evidence>
<dbReference type="InterPro" id="IPR006638">
    <property type="entry name" value="Elp3/MiaA/NifB-like_rSAM"/>
</dbReference>
<dbReference type="Gene3D" id="3.40.50.12160">
    <property type="entry name" value="Methylthiotransferase, N-terminal domain"/>
    <property type="match status" value="1"/>
</dbReference>
<dbReference type="PROSITE" id="PS51918">
    <property type="entry name" value="RADICAL_SAM"/>
    <property type="match status" value="1"/>
</dbReference>
<feature type="binding site" evidence="14">
    <location>
        <position position="162"/>
    </location>
    <ligand>
        <name>[4Fe-4S] cluster</name>
        <dbReference type="ChEBI" id="CHEBI:49883"/>
        <label>2</label>
        <note>4Fe-4S-S-AdoMet</note>
    </ligand>
</feature>
<evidence type="ECO:0000256" key="2">
    <source>
        <dbReference type="ARBA" id="ARBA00022485"/>
    </source>
</evidence>
<dbReference type="PROSITE" id="PS50926">
    <property type="entry name" value="TRAM"/>
    <property type="match status" value="1"/>
</dbReference>
<organism evidence="18 19">
    <name type="scientific">Mesosutterella multiformis</name>
    <dbReference type="NCBI Taxonomy" id="2259133"/>
    <lineage>
        <taxon>Bacteria</taxon>
        <taxon>Pseudomonadati</taxon>
        <taxon>Pseudomonadota</taxon>
        <taxon>Betaproteobacteria</taxon>
        <taxon>Burkholderiales</taxon>
        <taxon>Sutterellaceae</taxon>
        <taxon>Mesosutterella</taxon>
    </lineage>
</organism>
<accession>A0A388SAT7</accession>
<dbReference type="SUPFAM" id="SSF102114">
    <property type="entry name" value="Radical SAM enzymes"/>
    <property type="match status" value="1"/>
</dbReference>
<evidence type="ECO:0000256" key="1">
    <source>
        <dbReference type="ARBA" id="ARBA00003234"/>
    </source>
</evidence>
<dbReference type="EC" id="2.8.4.3" evidence="10 14"/>
<evidence type="ECO:0000313" key="19">
    <source>
        <dbReference type="Proteomes" id="UP000266091"/>
    </source>
</evidence>
<evidence type="ECO:0000259" key="16">
    <source>
        <dbReference type="PROSITE" id="PS51449"/>
    </source>
</evidence>
<dbReference type="PANTHER" id="PTHR43020:SF2">
    <property type="entry name" value="MITOCHONDRIAL TRNA METHYLTHIOTRANSFERASE CDK5RAP1"/>
    <property type="match status" value="1"/>
</dbReference>
<feature type="binding site" evidence="14">
    <location>
        <position position="50"/>
    </location>
    <ligand>
        <name>[4Fe-4S] cluster</name>
        <dbReference type="ChEBI" id="CHEBI:49883"/>
        <label>1</label>
    </ligand>
</feature>
<dbReference type="HAMAP" id="MF_01864">
    <property type="entry name" value="tRNA_metthiotr_MiaB"/>
    <property type="match status" value="1"/>
</dbReference>
<dbReference type="NCBIfam" id="TIGR01574">
    <property type="entry name" value="miaB-methiolase"/>
    <property type="match status" value="1"/>
</dbReference>
<evidence type="ECO:0000256" key="10">
    <source>
        <dbReference type="ARBA" id="ARBA00033765"/>
    </source>
</evidence>
<feature type="domain" description="MTTase N-terminal" evidence="16">
    <location>
        <begin position="4"/>
        <end position="121"/>
    </location>
</feature>
<dbReference type="OrthoDB" id="9805215at2"/>
<evidence type="ECO:0000256" key="5">
    <source>
        <dbReference type="ARBA" id="ARBA00022691"/>
    </source>
</evidence>
<comment type="catalytic activity">
    <reaction evidence="11">
        <text>N(6)-dimethylallyladenosine(37) in tRNA + (sulfur carrier)-SH + AH2 + S-adenosyl-L-methionine = 2-thio-N(6)-dimethylallyladenosine(37) in tRNA + (sulfur carrier)-H + 5'-deoxyadenosine + L-methionine + A + H(+)</text>
        <dbReference type="Rhea" id="RHEA:36339"/>
        <dbReference type="Rhea" id="RHEA-COMP:10375"/>
        <dbReference type="Rhea" id="RHEA-COMP:10377"/>
        <dbReference type="Rhea" id="RHEA-COMP:14737"/>
        <dbReference type="Rhea" id="RHEA-COMP:14739"/>
        <dbReference type="ChEBI" id="CHEBI:13193"/>
        <dbReference type="ChEBI" id="CHEBI:15378"/>
        <dbReference type="ChEBI" id="CHEBI:17319"/>
        <dbReference type="ChEBI" id="CHEBI:17499"/>
        <dbReference type="ChEBI" id="CHEBI:29917"/>
        <dbReference type="ChEBI" id="CHEBI:57844"/>
        <dbReference type="ChEBI" id="CHEBI:59789"/>
        <dbReference type="ChEBI" id="CHEBI:64428"/>
        <dbReference type="ChEBI" id="CHEBI:74415"/>
        <dbReference type="ChEBI" id="CHEBI:74416"/>
    </reaction>
    <physiologicalReaction direction="left-to-right" evidence="11">
        <dbReference type="Rhea" id="RHEA:36340"/>
    </physiologicalReaction>
</comment>
<comment type="catalytic activity">
    <reaction evidence="13">
        <text>N(6)-dimethylallyladenosine(37) in tRNA + (sulfur carrier)-SH + AH2 + 2 S-adenosyl-L-methionine = 2-methylsulfanyl-N(6)-dimethylallyladenosine(37) in tRNA + (sulfur carrier)-H + 5'-deoxyadenosine + L-methionine + A + S-adenosyl-L-homocysteine + 2 H(+)</text>
        <dbReference type="Rhea" id="RHEA:37067"/>
        <dbReference type="Rhea" id="RHEA-COMP:10375"/>
        <dbReference type="Rhea" id="RHEA-COMP:10376"/>
        <dbReference type="Rhea" id="RHEA-COMP:14737"/>
        <dbReference type="Rhea" id="RHEA-COMP:14739"/>
        <dbReference type="ChEBI" id="CHEBI:13193"/>
        <dbReference type="ChEBI" id="CHEBI:15378"/>
        <dbReference type="ChEBI" id="CHEBI:17319"/>
        <dbReference type="ChEBI" id="CHEBI:17499"/>
        <dbReference type="ChEBI" id="CHEBI:29917"/>
        <dbReference type="ChEBI" id="CHEBI:57844"/>
        <dbReference type="ChEBI" id="CHEBI:57856"/>
        <dbReference type="ChEBI" id="CHEBI:59789"/>
        <dbReference type="ChEBI" id="CHEBI:64428"/>
        <dbReference type="ChEBI" id="CHEBI:74415"/>
        <dbReference type="ChEBI" id="CHEBI:74417"/>
        <dbReference type="EC" id="2.8.4.3"/>
    </reaction>
    <physiologicalReaction direction="left-to-right" evidence="13">
        <dbReference type="Rhea" id="RHEA:37068"/>
    </physiologicalReaction>
</comment>
<feature type="domain" description="TRAM" evidence="15">
    <location>
        <begin position="379"/>
        <end position="442"/>
    </location>
</feature>
<dbReference type="CDD" id="cd01335">
    <property type="entry name" value="Radical_SAM"/>
    <property type="match status" value="1"/>
</dbReference>
<keyword evidence="2 14" id="KW-0004">4Fe-4S</keyword>
<dbReference type="Pfam" id="PF01938">
    <property type="entry name" value="TRAM"/>
    <property type="match status" value="1"/>
</dbReference>
<comment type="caution">
    <text evidence="18">The sequence shown here is derived from an EMBL/GenBank/DDBJ whole genome shotgun (WGS) entry which is preliminary data.</text>
</comment>
<dbReference type="SFLD" id="SFLDS00029">
    <property type="entry name" value="Radical_SAM"/>
    <property type="match status" value="1"/>
</dbReference>
<dbReference type="Pfam" id="PF00919">
    <property type="entry name" value="UPF0004"/>
    <property type="match status" value="1"/>
</dbReference>
<feature type="binding site" evidence="14">
    <location>
        <position position="165"/>
    </location>
    <ligand>
        <name>[4Fe-4S] cluster</name>
        <dbReference type="ChEBI" id="CHEBI:49883"/>
        <label>2</label>
        <note>4Fe-4S-S-AdoMet</note>
    </ligand>
</feature>
<dbReference type="InterPro" id="IPR002792">
    <property type="entry name" value="TRAM_dom"/>
</dbReference>
<dbReference type="InterPro" id="IPR006463">
    <property type="entry name" value="MiaB_methiolase"/>
</dbReference>
<keyword evidence="7 14" id="KW-0479">Metal-binding</keyword>
<evidence type="ECO:0000259" key="17">
    <source>
        <dbReference type="PROSITE" id="PS51918"/>
    </source>
</evidence>
<dbReference type="PROSITE" id="PS01278">
    <property type="entry name" value="MTTASE_RADICAL"/>
    <property type="match status" value="1"/>
</dbReference>
<dbReference type="AlphaFoldDB" id="A0A388SAT7"/>
<reference evidence="18 19" key="1">
    <citation type="journal article" date="2018" name="Int. J. Syst. Evol. Microbiol.">
        <title>Mesosutterella multiformis gen. nov., sp. nov., a member of the family Sutterellaceae and Sutterella megalosphaeroides sp. nov., isolated from human faeces.</title>
        <authorList>
            <person name="Sakamoto M."/>
            <person name="Ikeyama N."/>
            <person name="Kunihiro T."/>
            <person name="Iino T."/>
            <person name="Yuki M."/>
            <person name="Ohkuma M."/>
        </authorList>
    </citation>
    <scope>NUCLEOTIDE SEQUENCE [LARGE SCALE GENOMIC DNA]</scope>
    <source>
        <strain evidence="18 19">4NBBH2</strain>
    </source>
</reference>
<dbReference type="Pfam" id="PF04055">
    <property type="entry name" value="Radical_SAM"/>
    <property type="match status" value="1"/>
</dbReference>
<keyword evidence="5 14" id="KW-0949">S-adenosyl-L-methionine</keyword>
<dbReference type="NCBIfam" id="TIGR00089">
    <property type="entry name" value="MiaB/RimO family radical SAM methylthiotransferase"/>
    <property type="match status" value="1"/>
</dbReference>
<dbReference type="InterPro" id="IPR005839">
    <property type="entry name" value="Methylthiotransferase"/>
</dbReference>
<evidence type="ECO:0000256" key="4">
    <source>
        <dbReference type="ARBA" id="ARBA00022679"/>
    </source>
</evidence>
<dbReference type="FunFam" id="3.40.50.12160:FF:000001">
    <property type="entry name" value="tRNA-2-methylthio-N(6)-dimethylallyladenosine synthase"/>
    <property type="match status" value="1"/>
</dbReference>
<dbReference type="InterPro" id="IPR038135">
    <property type="entry name" value="Methylthiotransferase_N_sf"/>
</dbReference>
<dbReference type="EMBL" id="BGZJ01000001">
    <property type="protein sequence ID" value="GBO93408.1"/>
    <property type="molecule type" value="Genomic_DNA"/>
</dbReference>
<dbReference type="RefSeq" id="WP_116269790.1">
    <property type="nucleotide sequence ID" value="NZ_BGZJ01000001.1"/>
</dbReference>
<feature type="binding site" evidence="14">
    <location>
        <position position="84"/>
    </location>
    <ligand>
        <name>[4Fe-4S] cluster</name>
        <dbReference type="ChEBI" id="CHEBI:49883"/>
        <label>1</label>
    </ligand>
</feature>
<accession>A0A401LJV4</accession>
<evidence type="ECO:0000256" key="9">
    <source>
        <dbReference type="ARBA" id="ARBA00023014"/>
    </source>
</evidence>
<keyword evidence="8 14" id="KW-0408">Iron</keyword>
<evidence type="ECO:0000256" key="14">
    <source>
        <dbReference type="HAMAP-Rule" id="MF_01864"/>
    </source>
</evidence>
<evidence type="ECO:0000256" key="12">
    <source>
        <dbReference type="ARBA" id="ARBA00052380"/>
    </source>
</evidence>